<dbReference type="FunFam" id="3.30.70.2740:FF:000001">
    <property type="entry name" value="D-lactate dehydrogenase mitochondrial"/>
    <property type="match status" value="1"/>
</dbReference>
<reference evidence="7" key="1">
    <citation type="submission" date="2013-08" db="EMBL/GenBank/DDBJ databases">
        <authorList>
            <person name="Mendez C."/>
            <person name="Richter M."/>
            <person name="Ferrer M."/>
            <person name="Sanchez J."/>
        </authorList>
    </citation>
    <scope>NUCLEOTIDE SEQUENCE</scope>
</reference>
<name>T0Z0C3_9ZZZZ</name>
<evidence type="ECO:0000256" key="1">
    <source>
        <dbReference type="ARBA" id="ARBA00001974"/>
    </source>
</evidence>
<feature type="domain" description="FAD-binding PCMH-type" evidence="6">
    <location>
        <begin position="1"/>
        <end position="38"/>
    </location>
</feature>
<keyword evidence="5" id="KW-0560">Oxidoreductase</keyword>
<dbReference type="AlphaFoldDB" id="T0Z0C3"/>
<dbReference type="InterPro" id="IPR004113">
    <property type="entry name" value="FAD-bd_oxidored_4_C"/>
</dbReference>
<comment type="caution">
    <text evidence="7">The sequence shown here is derived from an EMBL/GenBank/DDBJ whole genome shotgun (WGS) entry which is preliminary data.</text>
</comment>
<evidence type="ECO:0000313" key="7">
    <source>
        <dbReference type="EMBL" id="EQD41411.1"/>
    </source>
</evidence>
<dbReference type="InterPro" id="IPR016166">
    <property type="entry name" value="FAD-bd_PCMH"/>
</dbReference>
<comment type="cofactor">
    <cofactor evidence="1">
        <name>FAD</name>
        <dbReference type="ChEBI" id="CHEBI:57692"/>
    </cofactor>
</comment>
<dbReference type="GO" id="GO:0008720">
    <property type="term" value="F:D-lactate dehydrogenase (NAD+) activity"/>
    <property type="evidence" value="ECO:0007669"/>
    <property type="project" value="TreeGrafter"/>
</dbReference>
<dbReference type="GO" id="GO:1903457">
    <property type="term" value="P:lactate catabolic process"/>
    <property type="evidence" value="ECO:0007669"/>
    <property type="project" value="TreeGrafter"/>
</dbReference>
<dbReference type="PANTHER" id="PTHR11748">
    <property type="entry name" value="D-LACTATE DEHYDROGENASE"/>
    <property type="match status" value="1"/>
</dbReference>
<dbReference type="GO" id="GO:0004458">
    <property type="term" value="F:D-lactate dehydrogenase (cytochrome) activity"/>
    <property type="evidence" value="ECO:0007669"/>
    <property type="project" value="TreeGrafter"/>
</dbReference>
<dbReference type="Pfam" id="PF02913">
    <property type="entry name" value="FAD-oxidase_C"/>
    <property type="match status" value="1"/>
</dbReference>
<gene>
    <name evidence="7" type="ORF">B1B_14564</name>
</gene>
<feature type="non-terminal residue" evidence="7">
    <location>
        <position position="1"/>
    </location>
</feature>
<evidence type="ECO:0000256" key="2">
    <source>
        <dbReference type="ARBA" id="ARBA00008000"/>
    </source>
</evidence>
<evidence type="ECO:0000259" key="6">
    <source>
        <dbReference type="PROSITE" id="PS51387"/>
    </source>
</evidence>
<dbReference type="Gene3D" id="3.30.70.2740">
    <property type="match status" value="1"/>
</dbReference>
<comment type="similarity">
    <text evidence="2">Belongs to the FAD-binding oxidoreductase/transferase type 4 family.</text>
</comment>
<evidence type="ECO:0000256" key="3">
    <source>
        <dbReference type="ARBA" id="ARBA00022630"/>
    </source>
</evidence>
<dbReference type="InterPro" id="IPR016169">
    <property type="entry name" value="FAD-bd_PCMH_sub2"/>
</dbReference>
<dbReference type="EMBL" id="AUZY01009655">
    <property type="protein sequence ID" value="EQD41411.1"/>
    <property type="molecule type" value="Genomic_DNA"/>
</dbReference>
<reference evidence="7" key="2">
    <citation type="journal article" date="2014" name="ISME J.">
        <title>Microbial stratification in low pH oxic and suboxic macroscopic growths along an acid mine drainage.</title>
        <authorList>
            <person name="Mendez-Garcia C."/>
            <person name="Mesa V."/>
            <person name="Sprenger R.R."/>
            <person name="Richter M."/>
            <person name="Diez M.S."/>
            <person name="Solano J."/>
            <person name="Bargiela R."/>
            <person name="Golyshina O.V."/>
            <person name="Manteca A."/>
            <person name="Ramos J.L."/>
            <person name="Gallego J.R."/>
            <person name="Llorente I."/>
            <person name="Martins Dos Santos V.A."/>
            <person name="Jensen O.N."/>
            <person name="Pelaez A.I."/>
            <person name="Sanchez J."/>
            <person name="Ferrer M."/>
        </authorList>
    </citation>
    <scope>NUCLEOTIDE SEQUENCE</scope>
</reference>
<keyword evidence="4" id="KW-0274">FAD</keyword>
<dbReference type="SUPFAM" id="SSF55103">
    <property type="entry name" value="FAD-linked oxidases, C-terminal domain"/>
    <property type="match status" value="1"/>
</dbReference>
<protein>
    <submittedName>
        <fullName evidence="7">Glycolate oxidase, subunit GlcD</fullName>
    </submittedName>
</protein>
<keyword evidence="3" id="KW-0285">Flavoprotein</keyword>
<dbReference type="PROSITE" id="PS51387">
    <property type="entry name" value="FAD_PCMH"/>
    <property type="match status" value="1"/>
</dbReference>
<feature type="non-terminal residue" evidence="7">
    <location>
        <position position="207"/>
    </location>
</feature>
<organism evidence="7">
    <name type="scientific">mine drainage metagenome</name>
    <dbReference type="NCBI Taxonomy" id="410659"/>
    <lineage>
        <taxon>unclassified sequences</taxon>
        <taxon>metagenomes</taxon>
        <taxon>ecological metagenomes</taxon>
    </lineage>
</organism>
<dbReference type="InterPro" id="IPR016164">
    <property type="entry name" value="FAD-linked_Oxase-like_C"/>
</dbReference>
<proteinExistence type="inferred from homology"/>
<sequence length="207" mass="22287">TGGRARKSAAGYDLTHLFTGSEGTLGVITKVTLRVHPLPETVAAAICSMADLHQAVTAVIEIIQLGIPVARIELLDDVMVDAVNRYSGLHHPVCPTLMLEFHGGPQGVAEQVQEAARVVRSHGSELTWTESPAERRRLWDARHHALYAAKALRPGAQTWSTDVCVPISLLAECIEETKADIERSGVLAPIVGHVGDGNFHLAFVLEP</sequence>
<dbReference type="GO" id="GO:0071949">
    <property type="term" value="F:FAD binding"/>
    <property type="evidence" value="ECO:0007669"/>
    <property type="project" value="InterPro"/>
</dbReference>
<dbReference type="Gene3D" id="3.30.465.10">
    <property type="match status" value="1"/>
</dbReference>
<accession>T0Z0C3</accession>
<evidence type="ECO:0000256" key="5">
    <source>
        <dbReference type="ARBA" id="ARBA00023002"/>
    </source>
</evidence>
<dbReference type="PANTHER" id="PTHR11748:SF111">
    <property type="entry name" value="D-LACTATE DEHYDROGENASE, MITOCHONDRIAL-RELATED"/>
    <property type="match status" value="1"/>
</dbReference>
<evidence type="ECO:0000256" key="4">
    <source>
        <dbReference type="ARBA" id="ARBA00022827"/>
    </source>
</evidence>